<dbReference type="EMBL" id="VIVR01000001">
    <property type="protein sequence ID" value="TWE21109.1"/>
    <property type="molecule type" value="Genomic_DNA"/>
</dbReference>
<dbReference type="Proteomes" id="UP000318416">
    <property type="component" value="Unassembled WGS sequence"/>
</dbReference>
<organism evidence="2 3">
    <name type="scientific">Kitasatospora atroaurantiaca</name>
    <dbReference type="NCBI Taxonomy" id="285545"/>
    <lineage>
        <taxon>Bacteria</taxon>
        <taxon>Bacillati</taxon>
        <taxon>Actinomycetota</taxon>
        <taxon>Actinomycetes</taxon>
        <taxon>Kitasatosporales</taxon>
        <taxon>Streptomycetaceae</taxon>
        <taxon>Kitasatospora</taxon>
    </lineage>
</organism>
<dbReference type="OrthoDB" id="1907165at2"/>
<evidence type="ECO:0000313" key="2">
    <source>
        <dbReference type="EMBL" id="TWE21109.1"/>
    </source>
</evidence>
<sequence>MAGESFANTLAVEAAGRPLPAGVAELLVSGYVDDSRRLPDLFVLRFRDPHHLVLQKAGITIGTPLRLYARAGDDPQRQLLVSGEVTALEIDLDSTGTFTVVRGLDHSHRLFRGRRVAAYRQMTASDIATAVARRAGLPLGTVDATTAVRPYVTQPSVTDWEFLQQLAAGAGREVAVVDGKFEFRRPAEAAAAPGTSTPVRSSPFVLELGRNLLRCHAMVTSADQVREVEARGWDVQAKRAVVGHAPAGSTDRLSLGLTPKQVADPFGESVFLATDVPYGTQAEADQAARSLAADVASSFAELEAVAMGIPRLRAGTAVTLTNVGAPFEGKYTVTSTRHVFDPAVGYQTWVTVSGRSDRSLFGLTSGGGGSRPSSARIPGLVSATVTDTRDPQGQGRVKLSFPWLSEEYVSDWARTAQLGGKSGGGVFSPEVGDEVLVGFEQGLVDHPYVVGGLYNGVDHPSGHDGDLVDSTSGAINRRSLVSRSGNRLELLDSASGPKGVRLSTGDGKLTLHLDEKQTSVVVHSDGTVVVEAKEKVTVRADQGISVDAGSGKLELAGQSVEVTARSGVQLDGGSGALKLQTQGQVDVQGTTVGVNGRASTEIKGGATCSISAALVKIN</sequence>
<gene>
    <name evidence="2" type="ORF">FB465_6276</name>
</gene>
<evidence type="ECO:0000259" key="1">
    <source>
        <dbReference type="Pfam" id="PF04717"/>
    </source>
</evidence>
<dbReference type="InterPro" id="IPR047702">
    <property type="entry name" value="VgrG-rel"/>
</dbReference>
<comment type="caution">
    <text evidence="2">The sequence shown here is derived from an EMBL/GenBank/DDBJ whole genome shotgun (WGS) entry which is preliminary data.</text>
</comment>
<protein>
    <submittedName>
        <fullName evidence="2">Uncharacterized protein involved in type VI secretion and phage assembly</fullName>
    </submittedName>
</protein>
<dbReference type="InterPro" id="IPR037026">
    <property type="entry name" value="Vgr_OB-fold_dom_sf"/>
</dbReference>
<dbReference type="Gene3D" id="2.40.50.230">
    <property type="entry name" value="Gp5 N-terminal domain"/>
    <property type="match status" value="1"/>
</dbReference>
<reference evidence="2 3" key="1">
    <citation type="submission" date="2019-06" db="EMBL/GenBank/DDBJ databases">
        <title>Sequencing the genomes of 1000 actinobacteria strains.</title>
        <authorList>
            <person name="Klenk H.-P."/>
        </authorList>
    </citation>
    <scope>NUCLEOTIDE SEQUENCE [LARGE SCALE GENOMIC DNA]</scope>
    <source>
        <strain evidence="2 3">DSM 41649</strain>
    </source>
</reference>
<evidence type="ECO:0000313" key="3">
    <source>
        <dbReference type="Proteomes" id="UP000318416"/>
    </source>
</evidence>
<name>A0A561EZS1_9ACTN</name>
<keyword evidence="3" id="KW-1185">Reference proteome</keyword>
<dbReference type="SUPFAM" id="SSF69255">
    <property type="entry name" value="gp5 N-terminal domain-like"/>
    <property type="match status" value="1"/>
</dbReference>
<dbReference type="Pfam" id="PF04717">
    <property type="entry name" value="Phage_base_V"/>
    <property type="match status" value="1"/>
</dbReference>
<dbReference type="AlphaFoldDB" id="A0A561EZS1"/>
<dbReference type="RefSeq" id="WP_145795873.1">
    <property type="nucleotide sequence ID" value="NZ_BAAABR010000047.1"/>
</dbReference>
<accession>A0A561EZS1</accession>
<dbReference type="SUPFAM" id="SSF69279">
    <property type="entry name" value="Phage tail proteins"/>
    <property type="match status" value="1"/>
</dbReference>
<dbReference type="NCBIfam" id="NF033848">
    <property type="entry name" value="VgrG_rel"/>
    <property type="match status" value="1"/>
</dbReference>
<feature type="domain" description="Gp5/Type VI secretion system Vgr protein OB-fold" evidence="1">
    <location>
        <begin position="382"/>
        <end position="454"/>
    </location>
</feature>
<proteinExistence type="predicted"/>
<dbReference type="Pfam" id="PF05954">
    <property type="entry name" value="Phage_GPD"/>
    <property type="match status" value="1"/>
</dbReference>
<dbReference type="InterPro" id="IPR006531">
    <property type="entry name" value="Gp5/Vgr_OB"/>
</dbReference>